<proteinExistence type="predicted"/>
<gene>
    <name evidence="1" type="ORF">AUJ77_01655</name>
</gene>
<dbReference type="InterPro" id="IPR045584">
    <property type="entry name" value="Pilin-like"/>
</dbReference>
<organism evidence="1 2">
    <name type="scientific">Candidatus Nomurabacteria bacterium CG1_02_43_90</name>
    <dbReference type="NCBI Taxonomy" id="1805281"/>
    <lineage>
        <taxon>Bacteria</taxon>
        <taxon>Candidatus Nomuraibacteriota</taxon>
    </lineage>
</organism>
<name>A0A1J4V6D1_9BACT</name>
<dbReference type="SUPFAM" id="SSF54523">
    <property type="entry name" value="Pili subunits"/>
    <property type="match status" value="1"/>
</dbReference>
<evidence type="ECO:0008006" key="3">
    <source>
        <dbReference type="Google" id="ProtNLM"/>
    </source>
</evidence>
<evidence type="ECO:0000313" key="2">
    <source>
        <dbReference type="Proteomes" id="UP000181992"/>
    </source>
</evidence>
<dbReference type="EMBL" id="MNVN01000012">
    <property type="protein sequence ID" value="OIO30833.1"/>
    <property type="molecule type" value="Genomic_DNA"/>
</dbReference>
<sequence>MVVIAIIGILATIILASLDSARAKARDVRRKSDIHSLTTALSLYYLNHGAYPAISYAGVCGTAINGADIVSTSLMAEKLMVECLPYLRIRVPAEMLIMEVLGALICK</sequence>
<accession>A0A1J4V6D1</accession>
<dbReference type="STRING" id="1805281.AUJ77_01655"/>
<reference evidence="1 2" key="1">
    <citation type="journal article" date="2016" name="Environ. Microbiol.">
        <title>Genomic resolution of a cold subsurface aquifer community provides metabolic insights for novel microbes adapted to high CO concentrations.</title>
        <authorList>
            <person name="Probst A.J."/>
            <person name="Castelle C.J."/>
            <person name="Singh A."/>
            <person name="Brown C.T."/>
            <person name="Anantharaman K."/>
            <person name="Sharon I."/>
            <person name="Hug L.A."/>
            <person name="Burstein D."/>
            <person name="Emerson J.B."/>
            <person name="Thomas B.C."/>
            <person name="Banfield J.F."/>
        </authorList>
    </citation>
    <scope>NUCLEOTIDE SEQUENCE [LARGE SCALE GENOMIC DNA]</scope>
    <source>
        <strain evidence="1">CG1_02_43_90</strain>
    </source>
</reference>
<dbReference type="AlphaFoldDB" id="A0A1J4V6D1"/>
<dbReference type="Proteomes" id="UP000181992">
    <property type="component" value="Unassembled WGS sequence"/>
</dbReference>
<dbReference type="Gene3D" id="3.30.700.10">
    <property type="entry name" value="Glycoprotein, Type 4 Pilin"/>
    <property type="match status" value="1"/>
</dbReference>
<evidence type="ECO:0000313" key="1">
    <source>
        <dbReference type="EMBL" id="OIO30833.1"/>
    </source>
</evidence>
<protein>
    <recommendedName>
        <fullName evidence="3">Type II secretion system protein GspG C-terminal domain-containing protein</fullName>
    </recommendedName>
</protein>
<comment type="caution">
    <text evidence="1">The sequence shown here is derived from an EMBL/GenBank/DDBJ whole genome shotgun (WGS) entry which is preliminary data.</text>
</comment>